<evidence type="ECO:0000313" key="2">
    <source>
        <dbReference type="Proteomes" id="UP000003460"/>
    </source>
</evidence>
<dbReference type="AlphaFoldDB" id="C9LFL5"/>
<evidence type="ECO:0000313" key="1">
    <source>
        <dbReference type="EMBL" id="EEX72118.1"/>
    </source>
</evidence>
<dbReference type="HOGENOM" id="CLU_3156430_0_0_10"/>
<comment type="caution">
    <text evidence="1">The sequence shown here is derived from an EMBL/GenBank/DDBJ whole genome shotgun (WGS) entry which is preliminary data.</text>
</comment>
<gene>
    <name evidence="1" type="ORF">GCWU000325_00998</name>
</gene>
<protein>
    <submittedName>
        <fullName evidence="1">Uncharacterized protein</fullName>
    </submittedName>
</protein>
<sequence length="48" mass="5830">MYRHKNEKKCKKARFHRKFRHKTRIGRPRCTAPRTAAKLSTMIVETFL</sequence>
<dbReference type="EMBL" id="ACIJ02000017">
    <property type="protein sequence ID" value="EEX72118.1"/>
    <property type="molecule type" value="Genomic_DNA"/>
</dbReference>
<keyword evidence="2" id="KW-1185">Reference proteome</keyword>
<dbReference type="Proteomes" id="UP000003460">
    <property type="component" value="Unassembled WGS sequence"/>
</dbReference>
<organism evidence="1 2">
    <name type="scientific">Alloprevotella tannerae ATCC 51259</name>
    <dbReference type="NCBI Taxonomy" id="626522"/>
    <lineage>
        <taxon>Bacteria</taxon>
        <taxon>Pseudomonadati</taxon>
        <taxon>Bacteroidota</taxon>
        <taxon>Bacteroidia</taxon>
        <taxon>Bacteroidales</taxon>
        <taxon>Prevotellaceae</taxon>
        <taxon>Alloprevotella</taxon>
    </lineage>
</organism>
<accession>C9LFL5</accession>
<proteinExistence type="predicted"/>
<reference evidence="1" key="1">
    <citation type="submission" date="2009-09" db="EMBL/GenBank/DDBJ databases">
        <authorList>
            <person name="Weinstock G."/>
            <person name="Sodergren E."/>
            <person name="Clifton S."/>
            <person name="Fulton L."/>
            <person name="Fulton B."/>
            <person name="Courtney L."/>
            <person name="Fronick C."/>
            <person name="Harrison M."/>
            <person name="Strong C."/>
            <person name="Farmer C."/>
            <person name="Delahaunty K."/>
            <person name="Markovic C."/>
            <person name="Hall O."/>
            <person name="Minx P."/>
            <person name="Tomlinson C."/>
            <person name="Mitreva M."/>
            <person name="Nelson J."/>
            <person name="Hou S."/>
            <person name="Wollam A."/>
            <person name="Pepin K.H."/>
            <person name="Johnson M."/>
            <person name="Bhonagiri V."/>
            <person name="Nash W.E."/>
            <person name="Warren W."/>
            <person name="Chinwalla A."/>
            <person name="Mardis E.R."/>
            <person name="Wilson R.K."/>
        </authorList>
    </citation>
    <scope>NUCLEOTIDE SEQUENCE [LARGE SCALE GENOMIC DNA]</scope>
    <source>
        <strain evidence="1">ATCC 51259</strain>
    </source>
</reference>
<name>C9LFL5_9BACT</name>